<proteinExistence type="predicted"/>
<name>A0A822ZWU6_NELNU</name>
<gene>
    <name evidence="1" type="ORF">HUJ06_017646</name>
</gene>
<dbReference type="AlphaFoldDB" id="A0A822ZWU6"/>
<dbReference type="Gene3D" id="3.80.10.10">
    <property type="entry name" value="Ribonuclease Inhibitor"/>
    <property type="match status" value="1"/>
</dbReference>
<protein>
    <submittedName>
        <fullName evidence="1">Uncharacterized protein</fullName>
    </submittedName>
</protein>
<dbReference type="InterPro" id="IPR032675">
    <property type="entry name" value="LRR_dom_sf"/>
</dbReference>
<organism evidence="1 2">
    <name type="scientific">Nelumbo nucifera</name>
    <name type="common">Sacred lotus</name>
    <dbReference type="NCBI Taxonomy" id="4432"/>
    <lineage>
        <taxon>Eukaryota</taxon>
        <taxon>Viridiplantae</taxon>
        <taxon>Streptophyta</taxon>
        <taxon>Embryophyta</taxon>
        <taxon>Tracheophyta</taxon>
        <taxon>Spermatophyta</taxon>
        <taxon>Magnoliopsida</taxon>
        <taxon>Proteales</taxon>
        <taxon>Nelumbonaceae</taxon>
        <taxon>Nelumbo</taxon>
    </lineage>
</organism>
<evidence type="ECO:0000313" key="2">
    <source>
        <dbReference type="Proteomes" id="UP000607653"/>
    </source>
</evidence>
<comment type="caution">
    <text evidence="1">The sequence shown here is derived from an EMBL/GenBank/DDBJ whole genome shotgun (WGS) entry which is preliminary data.</text>
</comment>
<reference evidence="1 2" key="1">
    <citation type="journal article" date="2020" name="Mol. Biol. Evol.">
        <title>Distinct Expression and Methylation Patterns for Genes with Different Fates following a Single Whole-Genome Duplication in Flowering Plants.</title>
        <authorList>
            <person name="Shi T."/>
            <person name="Rahmani R.S."/>
            <person name="Gugger P.F."/>
            <person name="Wang M."/>
            <person name="Li H."/>
            <person name="Zhang Y."/>
            <person name="Li Z."/>
            <person name="Wang Q."/>
            <person name="Van de Peer Y."/>
            <person name="Marchal K."/>
            <person name="Chen J."/>
        </authorList>
    </citation>
    <scope>NUCLEOTIDE SEQUENCE [LARGE SCALE GENOMIC DNA]</scope>
    <source>
        <tissue evidence="1">Leaf</tissue>
    </source>
</reference>
<dbReference type="EMBL" id="DUZY01000008">
    <property type="protein sequence ID" value="DAD47709.1"/>
    <property type="molecule type" value="Genomic_DNA"/>
</dbReference>
<accession>A0A822ZWU6</accession>
<dbReference type="Proteomes" id="UP000607653">
    <property type="component" value="Unassembled WGS sequence"/>
</dbReference>
<keyword evidence="2" id="KW-1185">Reference proteome</keyword>
<dbReference type="SUPFAM" id="SSF52058">
    <property type="entry name" value="L domain-like"/>
    <property type="match status" value="1"/>
</dbReference>
<sequence>MLFRNNLNGTLPQRLGYWTVFDTIDVSENYLTGLIPPDMCKNGMLKALLML</sequence>
<evidence type="ECO:0000313" key="1">
    <source>
        <dbReference type="EMBL" id="DAD47709.1"/>
    </source>
</evidence>